<dbReference type="Proteomes" id="UP000595140">
    <property type="component" value="Unassembled WGS sequence"/>
</dbReference>
<organism evidence="1 2">
    <name type="scientific">Cuscuta campestris</name>
    <dbReference type="NCBI Taxonomy" id="132261"/>
    <lineage>
        <taxon>Eukaryota</taxon>
        <taxon>Viridiplantae</taxon>
        <taxon>Streptophyta</taxon>
        <taxon>Embryophyta</taxon>
        <taxon>Tracheophyta</taxon>
        <taxon>Spermatophyta</taxon>
        <taxon>Magnoliopsida</taxon>
        <taxon>eudicotyledons</taxon>
        <taxon>Gunneridae</taxon>
        <taxon>Pentapetalae</taxon>
        <taxon>asterids</taxon>
        <taxon>lamiids</taxon>
        <taxon>Solanales</taxon>
        <taxon>Convolvulaceae</taxon>
        <taxon>Cuscuteae</taxon>
        <taxon>Cuscuta</taxon>
        <taxon>Cuscuta subgen. Grammica</taxon>
        <taxon>Cuscuta sect. Cleistogrammica</taxon>
    </lineage>
</organism>
<name>A0A484L0R9_9ASTE</name>
<gene>
    <name evidence="1" type="ORF">CCAM_LOCUS11662</name>
</gene>
<reference evidence="1 2" key="1">
    <citation type="submission" date="2018-04" db="EMBL/GenBank/DDBJ databases">
        <authorList>
            <person name="Vogel A."/>
        </authorList>
    </citation>
    <scope>NUCLEOTIDE SEQUENCE [LARGE SCALE GENOMIC DNA]</scope>
</reference>
<evidence type="ECO:0000313" key="2">
    <source>
        <dbReference type="Proteomes" id="UP000595140"/>
    </source>
</evidence>
<dbReference type="Gene3D" id="2.40.50.140">
    <property type="entry name" value="Nucleic acid-binding proteins"/>
    <property type="match status" value="2"/>
</dbReference>
<proteinExistence type="predicted"/>
<dbReference type="EMBL" id="OOIL02000857">
    <property type="protein sequence ID" value="VFQ69886.1"/>
    <property type="molecule type" value="Genomic_DNA"/>
</dbReference>
<keyword evidence="2" id="KW-1185">Reference proteome</keyword>
<evidence type="ECO:0000313" key="1">
    <source>
        <dbReference type="EMBL" id="VFQ69886.1"/>
    </source>
</evidence>
<dbReference type="SUPFAM" id="SSF50249">
    <property type="entry name" value="Nucleic acid-binding proteins"/>
    <property type="match status" value="2"/>
</dbReference>
<evidence type="ECO:0008006" key="3">
    <source>
        <dbReference type="Google" id="ProtNLM"/>
    </source>
</evidence>
<dbReference type="AlphaFoldDB" id="A0A484L0R9"/>
<sequence length="322" mass="36586">METKMISGIKDNKKEWKCKVRVVEKRNIRDSRTSPNKYRPCVLQDEEVTKVLALANSGAIQQIDKILDLKNTYYISNAAVMPSMYGGDSPSVDYKFIWMLSRKTWIEVVPKSEEIQATNESDTIFTRFYDFYDLCGSRTPINFMAVAIQRMPREYVSVGGDAKTAHDFMLVNEDMEPILLTVWEDFAINQGREITSLLESGRHPLILGKRVTVTPFNGVSLSTRYDSLLEVNPSDPICEQLKKWRDESLELIESYIETKAYKNALISLAYPPGRPKVRIADISKSNSTGKGYGLQLISKSLIMRPSTILDVIIAIGKLQHQE</sequence>
<protein>
    <recommendedName>
        <fullName evidence="3">Replication protein A OB domain-containing protein</fullName>
    </recommendedName>
</protein>
<dbReference type="OrthoDB" id="1740937at2759"/>
<dbReference type="InterPro" id="IPR012340">
    <property type="entry name" value="NA-bd_OB-fold"/>
</dbReference>
<accession>A0A484L0R9</accession>